<proteinExistence type="predicted"/>
<keyword evidence="2" id="KW-1185">Reference proteome</keyword>
<dbReference type="Proteomes" id="UP001206925">
    <property type="component" value="Unassembled WGS sequence"/>
</dbReference>
<comment type="caution">
    <text evidence="1">The sequence shown here is derived from an EMBL/GenBank/DDBJ whole genome shotgun (WGS) entry which is preliminary data.</text>
</comment>
<reference evidence="1" key="1">
    <citation type="submission" date="2022-06" db="EMBL/GenBank/DDBJ databases">
        <title>Uncovering the hologenomic basis of an extraordinary plant invasion.</title>
        <authorList>
            <person name="Bieker V.C."/>
            <person name="Martin M.D."/>
            <person name="Gilbert T."/>
            <person name="Hodgins K."/>
            <person name="Battlay P."/>
            <person name="Petersen B."/>
            <person name="Wilson J."/>
        </authorList>
    </citation>
    <scope>NUCLEOTIDE SEQUENCE</scope>
    <source>
        <strain evidence="1">AA19_3_7</strain>
        <tissue evidence="1">Leaf</tissue>
    </source>
</reference>
<feature type="non-terminal residue" evidence="1">
    <location>
        <position position="1"/>
    </location>
</feature>
<sequence>FKRVDNVYTDRATGLGWLLKMEKKKEIKMKMQKYPLLQPKGMWLHPMPESLVREDDVTANLSGIPT</sequence>
<gene>
    <name evidence="1" type="ORF">M8C21_000353</name>
</gene>
<evidence type="ECO:0000313" key="2">
    <source>
        <dbReference type="Proteomes" id="UP001206925"/>
    </source>
</evidence>
<evidence type="ECO:0000313" key="1">
    <source>
        <dbReference type="EMBL" id="KAI7757447.1"/>
    </source>
</evidence>
<dbReference type="EMBL" id="JAMZMK010000119">
    <property type="protein sequence ID" value="KAI7757447.1"/>
    <property type="molecule type" value="Genomic_DNA"/>
</dbReference>
<dbReference type="AlphaFoldDB" id="A0AAD5DDF8"/>
<name>A0AAD5DDF8_AMBAR</name>
<organism evidence="1 2">
    <name type="scientific">Ambrosia artemisiifolia</name>
    <name type="common">Common ragweed</name>
    <dbReference type="NCBI Taxonomy" id="4212"/>
    <lineage>
        <taxon>Eukaryota</taxon>
        <taxon>Viridiplantae</taxon>
        <taxon>Streptophyta</taxon>
        <taxon>Embryophyta</taxon>
        <taxon>Tracheophyta</taxon>
        <taxon>Spermatophyta</taxon>
        <taxon>Magnoliopsida</taxon>
        <taxon>eudicotyledons</taxon>
        <taxon>Gunneridae</taxon>
        <taxon>Pentapetalae</taxon>
        <taxon>asterids</taxon>
        <taxon>campanulids</taxon>
        <taxon>Asterales</taxon>
        <taxon>Asteraceae</taxon>
        <taxon>Asteroideae</taxon>
        <taxon>Heliantheae alliance</taxon>
        <taxon>Heliantheae</taxon>
        <taxon>Ambrosia</taxon>
    </lineage>
</organism>
<protein>
    <submittedName>
        <fullName evidence="1">Uncharacterized protein</fullName>
    </submittedName>
</protein>
<accession>A0AAD5DDF8</accession>